<dbReference type="AlphaFoldDB" id="A0A9X9LEU3"/>
<comment type="caution">
    <text evidence="1">The sequence shown here is derived from an EMBL/GenBank/DDBJ whole genome shotgun (WGS) entry which is preliminary data.</text>
</comment>
<evidence type="ECO:0000313" key="1">
    <source>
        <dbReference type="EMBL" id="VCW66275.1"/>
    </source>
</evidence>
<reference evidence="1 2" key="1">
    <citation type="submission" date="2018-10" db="EMBL/GenBank/DDBJ databases">
        <authorList>
            <person name="Ekblom R."/>
            <person name="Jareborg N."/>
        </authorList>
    </citation>
    <scope>NUCLEOTIDE SEQUENCE [LARGE SCALE GENOMIC DNA]</scope>
    <source>
        <tissue evidence="1">Muscle</tissue>
    </source>
</reference>
<name>A0A9X9LEU3_GULGU</name>
<evidence type="ECO:0000313" key="2">
    <source>
        <dbReference type="Proteomes" id="UP000269945"/>
    </source>
</evidence>
<proteinExistence type="predicted"/>
<dbReference type="EMBL" id="CYRY02001646">
    <property type="protein sequence ID" value="VCW66275.1"/>
    <property type="molecule type" value="Genomic_DNA"/>
</dbReference>
<dbReference type="Proteomes" id="UP000269945">
    <property type="component" value="Unassembled WGS sequence"/>
</dbReference>
<gene>
    <name evidence="1" type="ORF">BN2614_LOCUS1</name>
</gene>
<accession>A0A9X9LEU3</accession>
<sequence length="96" mass="11463">MCQHHKLRQTVLVPCRDGCHWLCLWLWLWFLGYPGRNHMPLPVQHDRLDHCSLLPPDLRRRRMRTQLCDHDCNKTICQTGKLTQTVPFICYNLLLG</sequence>
<organism evidence="1 2">
    <name type="scientific">Gulo gulo</name>
    <name type="common">Wolverine</name>
    <name type="synonym">Gluton</name>
    <dbReference type="NCBI Taxonomy" id="48420"/>
    <lineage>
        <taxon>Eukaryota</taxon>
        <taxon>Metazoa</taxon>
        <taxon>Chordata</taxon>
        <taxon>Craniata</taxon>
        <taxon>Vertebrata</taxon>
        <taxon>Euteleostomi</taxon>
        <taxon>Mammalia</taxon>
        <taxon>Eutheria</taxon>
        <taxon>Laurasiatheria</taxon>
        <taxon>Carnivora</taxon>
        <taxon>Caniformia</taxon>
        <taxon>Musteloidea</taxon>
        <taxon>Mustelidae</taxon>
        <taxon>Guloninae</taxon>
        <taxon>Gulo</taxon>
    </lineage>
</organism>
<protein>
    <submittedName>
        <fullName evidence="1">Uncharacterized protein</fullName>
    </submittedName>
</protein>
<keyword evidence="2" id="KW-1185">Reference proteome</keyword>